<dbReference type="OrthoDB" id="6089543at2"/>
<organism evidence="1 2">
    <name type="scientific">Proteobacteria bacterium 228</name>
    <dbReference type="NCBI Taxonomy" id="2083153"/>
    <lineage>
        <taxon>Bacteria</taxon>
        <taxon>Pseudomonadati</taxon>
        <taxon>Pseudomonadota</taxon>
    </lineage>
</organism>
<comment type="caution">
    <text evidence="1">The sequence shown here is derived from an EMBL/GenBank/DDBJ whole genome shotgun (WGS) entry which is preliminary data.</text>
</comment>
<dbReference type="AlphaFoldDB" id="A0A2S5KNR9"/>
<protein>
    <submittedName>
        <fullName evidence="1">Uncharacterized protein</fullName>
    </submittedName>
</protein>
<gene>
    <name evidence="1" type="ORF">C4K68_15655</name>
</gene>
<evidence type="ECO:0000313" key="1">
    <source>
        <dbReference type="EMBL" id="PPC76390.1"/>
    </source>
</evidence>
<accession>A0A2S5KNR9</accession>
<name>A0A2S5KNR9_9PROT</name>
<proteinExistence type="predicted"/>
<reference evidence="1 2" key="1">
    <citation type="submission" date="2018-02" db="EMBL/GenBank/DDBJ databases">
        <title>novel marine gammaproteobacteria from coastal saline agro ecosystem.</title>
        <authorList>
            <person name="Krishnan R."/>
            <person name="Ramesh Kumar N."/>
        </authorList>
    </citation>
    <scope>NUCLEOTIDE SEQUENCE [LARGE SCALE GENOMIC DNA]</scope>
    <source>
        <strain evidence="1 2">228</strain>
    </source>
</reference>
<evidence type="ECO:0000313" key="2">
    <source>
        <dbReference type="Proteomes" id="UP000238196"/>
    </source>
</evidence>
<sequence length="68" mass="7796">MKNNNESVRKIAILAVGKDHFEVDGCYLGDERKPRWYTISHVGSNSTSSMRVDNFPTHDTLKRLFPTN</sequence>
<dbReference type="EMBL" id="PRLP01000052">
    <property type="protein sequence ID" value="PPC76390.1"/>
    <property type="molecule type" value="Genomic_DNA"/>
</dbReference>
<dbReference type="Proteomes" id="UP000238196">
    <property type="component" value="Unassembled WGS sequence"/>
</dbReference>